<dbReference type="RefSeq" id="YP_009055241.1">
    <property type="nucleotide sequence ID" value="NC_024782.1"/>
</dbReference>
<dbReference type="Proteomes" id="UP000028560">
    <property type="component" value="Segment"/>
</dbReference>
<name>A0A075CEX1_9CAUD</name>
<keyword evidence="2" id="KW-1185">Reference proteome</keyword>
<organism evidence="1 2">
    <name type="scientific">Pseudomonas phage MP48</name>
    <dbReference type="NCBI Taxonomy" id="1391190"/>
    <lineage>
        <taxon>Viruses</taxon>
        <taxon>Duplodnaviria</taxon>
        <taxon>Heunggongvirae</taxon>
        <taxon>Uroviricota</taxon>
        <taxon>Caudoviricetes</taxon>
        <taxon>Casadabanvirus</taxon>
        <taxon>Casadabanvirus MP48</taxon>
    </lineage>
</organism>
<evidence type="ECO:0000313" key="2">
    <source>
        <dbReference type="Proteomes" id="UP000028560"/>
    </source>
</evidence>
<gene>
    <name evidence="1" type="ORF">MP48_0014</name>
</gene>
<dbReference type="OrthoDB" id="20366at10239"/>
<dbReference type="GeneID" id="20283551"/>
<evidence type="ECO:0000313" key="1">
    <source>
        <dbReference type="EMBL" id="AGZ17209.1"/>
    </source>
</evidence>
<proteinExistence type="predicted"/>
<dbReference type="KEGG" id="vg:20283551"/>
<accession>A0A075CEX1</accession>
<sequence length="102" mass="11244">MARNRAQQLCIVTLDYQRFLLPQADALKLIDIMSRAAEVQADYASGAGFKYTVGEVPEVELTIVRPSQLVMPQAEPAPATPRARRKSPAQVTHDAIRLLEGL</sequence>
<dbReference type="EMBL" id="KF475786">
    <property type="protein sequence ID" value="AGZ17209.1"/>
    <property type="molecule type" value="Genomic_DNA"/>
</dbReference>
<protein>
    <submittedName>
        <fullName evidence="1">Uncharacterized protein</fullName>
    </submittedName>
</protein>
<reference evidence="1 2" key="1">
    <citation type="submission" date="2013-07" db="EMBL/GenBank/DDBJ databases">
        <authorList>
            <person name="Chung I.-Y."/>
            <person name="Cho Y.-H."/>
        </authorList>
    </citation>
    <scope>NUCLEOTIDE SEQUENCE [LARGE SCALE GENOMIC DNA]</scope>
</reference>